<evidence type="ECO:0000313" key="1">
    <source>
        <dbReference type="EMBL" id="KAJ7536141.1"/>
    </source>
</evidence>
<protein>
    <submittedName>
        <fullName evidence="1">Uncharacterized protein</fullName>
    </submittedName>
</protein>
<proteinExistence type="predicted"/>
<evidence type="ECO:0000313" key="2">
    <source>
        <dbReference type="Proteomes" id="UP001162992"/>
    </source>
</evidence>
<dbReference type="EMBL" id="CM055103">
    <property type="protein sequence ID" value="KAJ7536141.1"/>
    <property type="molecule type" value="Genomic_DNA"/>
</dbReference>
<keyword evidence="2" id="KW-1185">Reference proteome</keyword>
<dbReference type="Proteomes" id="UP001162992">
    <property type="component" value="Chromosome 12"/>
</dbReference>
<organism evidence="1 2">
    <name type="scientific">Diphasiastrum complanatum</name>
    <name type="common">Issler's clubmoss</name>
    <name type="synonym">Lycopodium complanatum</name>
    <dbReference type="NCBI Taxonomy" id="34168"/>
    <lineage>
        <taxon>Eukaryota</taxon>
        <taxon>Viridiplantae</taxon>
        <taxon>Streptophyta</taxon>
        <taxon>Embryophyta</taxon>
        <taxon>Tracheophyta</taxon>
        <taxon>Lycopodiopsida</taxon>
        <taxon>Lycopodiales</taxon>
        <taxon>Lycopodiaceae</taxon>
        <taxon>Lycopodioideae</taxon>
        <taxon>Diphasiastrum</taxon>
    </lineage>
</organism>
<accession>A0ACC2C268</accession>
<name>A0ACC2C268_DIPCM</name>
<gene>
    <name evidence="1" type="ORF">O6H91_12G057700</name>
</gene>
<reference evidence="2" key="1">
    <citation type="journal article" date="2024" name="Proc. Natl. Acad. Sci. U.S.A.">
        <title>Extraordinary preservation of gene collinearity over three hundred million years revealed in homosporous lycophytes.</title>
        <authorList>
            <person name="Li C."/>
            <person name="Wickell D."/>
            <person name="Kuo L.Y."/>
            <person name="Chen X."/>
            <person name="Nie B."/>
            <person name="Liao X."/>
            <person name="Peng D."/>
            <person name="Ji J."/>
            <person name="Jenkins J."/>
            <person name="Williams M."/>
            <person name="Shu S."/>
            <person name="Plott C."/>
            <person name="Barry K."/>
            <person name="Rajasekar S."/>
            <person name="Grimwood J."/>
            <person name="Han X."/>
            <person name="Sun S."/>
            <person name="Hou Z."/>
            <person name="He W."/>
            <person name="Dai G."/>
            <person name="Sun C."/>
            <person name="Schmutz J."/>
            <person name="Leebens-Mack J.H."/>
            <person name="Li F.W."/>
            <person name="Wang L."/>
        </authorList>
    </citation>
    <scope>NUCLEOTIDE SEQUENCE [LARGE SCALE GENOMIC DNA]</scope>
    <source>
        <strain evidence="2">cv. PW_Plant_1</strain>
    </source>
</reference>
<comment type="caution">
    <text evidence="1">The sequence shown here is derived from an EMBL/GenBank/DDBJ whole genome shotgun (WGS) entry which is preliminary data.</text>
</comment>
<sequence length="126" mass="13586">MVKYGEQANSLYQKILTCFQAHLLAAVIGGSIYVAHEELFRQCEVPTLTPSNSISDSKIFLGHARRSSTLGTLEDLAKASRGILDSSEVGSNAILGDILWSDPSPNPGLEFNMARDIGLLFGLDCT</sequence>